<accession>A0A4C1SPK0</accession>
<keyword evidence="2" id="KW-1185">Reference proteome</keyword>
<dbReference type="AlphaFoldDB" id="A0A4C1SPK0"/>
<evidence type="ECO:0000313" key="2">
    <source>
        <dbReference type="Proteomes" id="UP000299102"/>
    </source>
</evidence>
<dbReference type="Proteomes" id="UP000299102">
    <property type="component" value="Unassembled WGS sequence"/>
</dbReference>
<name>A0A4C1SPK0_EUMVA</name>
<dbReference type="InterPro" id="IPR036397">
    <property type="entry name" value="RNaseH_sf"/>
</dbReference>
<organism evidence="1 2">
    <name type="scientific">Eumeta variegata</name>
    <name type="common">Bagworm moth</name>
    <name type="synonym">Eumeta japonica</name>
    <dbReference type="NCBI Taxonomy" id="151549"/>
    <lineage>
        <taxon>Eukaryota</taxon>
        <taxon>Metazoa</taxon>
        <taxon>Ecdysozoa</taxon>
        <taxon>Arthropoda</taxon>
        <taxon>Hexapoda</taxon>
        <taxon>Insecta</taxon>
        <taxon>Pterygota</taxon>
        <taxon>Neoptera</taxon>
        <taxon>Endopterygota</taxon>
        <taxon>Lepidoptera</taxon>
        <taxon>Glossata</taxon>
        <taxon>Ditrysia</taxon>
        <taxon>Tineoidea</taxon>
        <taxon>Psychidae</taxon>
        <taxon>Oiketicinae</taxon>
        <taxon>Eumeta</taxon>
    </lineage>
</organism>
<dbReference type="OrthoDB" id="9996331at2759"/>
<dbReference type="EMBL" id="BGZK01003627">
    <property type="protein sequence ID" value="GBP03158.1"/>
    <property type="molecule type" value="Genomic_DNA"/>
</dbReference>
<dbReference type="Gene3D" id="3.30.420.10">
    <property type="entry name" value="Ribonuclease H-like superfamily/Ribonuclease H"/>
    <property type="match status" value="1"/>
</dbReference>
<proteinExistence type="predicted"/>
<reference evidence="1 2" key="1">
    <citation type="journal article" date="2019" name="Commun. Biol.">
        <title>The bagworm genome reveals a unique fibroin gene that provides high tensile strength.</title>
        <authorList>
            <person name="Kono N."/>
            <person name="Nakamura H."/>
            <person name="Ohtoshi R."/>
            <person name="Tomita M."/>
            <person name="Numata K."/>
            <person name="Arakawa K."/>
        </authorList>
    </citation>
    <scope>NUCLEOTIDE SEQUENCE [LARGE SCALE GENOMIC DNA]</scope>
</reference>
<evidence type="ECO:0000313" key="1">
    <source>
        <dbReference type="EMBL" id="GBP03158.1"/>
    </source>
</evidence>
<dbReference type="GO" id="GO:0003676">
    <property type="term" value="F:nucleic acid binding"/>
    <property type="evidence" value="ECO:0007669"/>
    <property type="project" value="InterPro"/>
</dbReference>
<gene>
    <name evidence="1" type="primary">tc3a</name>
    <name evidence="1" type="ORF">EVAR_100640_1</name>
</gene>
<comment type="caution">
    <text evidence="1">The sequence shown here is derived from an EMBL/GenBank/DDBJ whole genome shotgun (WGS) entry which is preliminary data.</text>
</comment>
<sequence>MCTCPFLKKTSMQVQIKWDFRQSPDLNPIENLWAYLEEKIREHNISSKTLLKQALLQEWEKILEEMCRILVESMSRRLTAVCNNNGYG</sequence>
<protein>
    <submittedName>
        <fullName evidence="1">Transposable element Tc3 transposase</fullName>
    </submittedName>
</protein>
<dbReference type="STRING" id="151549.A0A4C1SPK0"/>